<dbReference type="Gene3D" id="3.30.460.10">
    <property type="entry name" value="Beta Polymerase, domain 2"/>
    <property type="match status" value="1"/>
</dbReference>
<evidence type="ECO:0000313" key="2">
    <source>
        <dbReference type="Proteomes" id="UP000178870"/>
    </source>
</evidence>
<protein>
    <recommendedName>
        <fullName evidence="3">Polymerase nucleotidyl transferase domain-containing protein</fullName>
    </recommendedName>
</protein>
<dbReference type="AlphaFoldDB" id="A0A1F7YX01"/>
<gene>
    <name evidence="1" type="ORF">A2803_01040</name>
</gene>
<proteinExistence type="predicted"/>
<evidence type="ECO:0000313" key="1">
    <source>
        <dbReference type="EMBL" id="OGM31853.1"/>
    </source>
</evidence>
<dbReference type="CDD" id="cd05403">
    <property type="entry name" value="NT_KNTase_like"/>
    <property type="match status" value="1"/>
</dbReference>
<sequence>MPVQRLSEAHSISLLYHDIFGYPMRESELARWTGGKALRLTRARPRVEASSGYFFLKNRGELVSQRAGRENASRKMMKVLSHAKYIFEENKVILMVGITGSLGMAAAHEHSDIDLLVVTRAGRLWSTRAKIIFSLLKHKVAIRRAGVAKQGDKLCTNIWMDESDLVVHEHNAYTAHELAQIVPLINRESTYEKLMAVNSWILDYWPNSVVSSMKRVAREKQNHTTFYMLHSTLEKVAYFLQRLYMSRKITREIVTPTRAFFHPFDWSKKVIKELETRGVLDKSVKSS</sequence>
<evidence type="ECO:0008006" key="3">
    <source>
        <dbReference type="Google" id="ProtNLM"/>
    </source>
</evidence>
<dbReference type="Proteomes" id="UP000178870">
    <property type="component" value="Unassembled WGS sequence"/>
</dbReference>
<comment type="caution">
    <text evidence="1">The sequence shown here is derived from an EMBL/GenBank/DDBJ whole genome shotgun (WGS) entry which is preliminary data.</text>
</comment>
<dbReference type="InterPro" id="IPR043519">
    <property type="entry name" value="NT_sf"/>
</dbReference>
<organism evidence="1 2">
    <name type="scientific">Candidatus Woesebacteria bacterium RIFCSPHIGHO2_01_FULL_44_21</name>
    <dbReference type="NCBI Taxonomy" id="1802503"/>
    <lineage>
        <taxon>Bacteria</taxon>
        <taxon>Candidatus Woeseibacteriota</taxon>
    </lineage>
</organism>
<dbReference type="SUPFAM" id="SSF81301">
    <property type="entry name" value="Nucleotidyltransferase"/>
    <property type="match status" value="1"/>
</dbReference>
<accession>A0A1F7YX01</accession>
<reference evidence="1 2" key="1">
    <citation type="journal article" date="2016" name="Nat. Commun.">
        <title>Thousands of microbial genomes shed light on interconnected biogeochemical processes in an aquifer system.</title>
        <authorList>
            <person name="Anantharaman K."/>
            <person name="Brown C.T."/>
            <person name="Hug L.A."/>
            <person name="Sharon I."/>
            <person name="Castelle C.J."/>
            <person name="Probst A.J."/>
            <person name="Thomas B.C."/>
            <person name="Singh A."/>
            <person name="Wilkins M.J."/>
            <person name="Karaoz U."/>
            <person name="Brodie E.L."/>
            <person name="Williams K.H."/>
            <person name="Hubbard S.S."/>
            <person name="Banfield J.F."/>
        </authorList>
    </citation>
    <scope>NUCLEOTIDE SEQUENCE [LARGE SCALE GENOMIC DNA]</scope>
</reference>
<dbReference type="EMBL" id="MGGP01000020">
    <property type="protein sequence ID" value="OGM31853.1"/>
    <property type="molecule type" value="Genomic_DNA"/>
</dbReference>
<name>A0A1F7YX01_9BACT</name>